<evidence type="ECO:0000313" key="2">
    <source>
        <dbReference type="Proteomes" id="UP001345963"/>
    </source>
</evidence>
<accession>A0ABU7AK58</accession>
<proteinExistence type="predicted"/>
<organism evidence="1 2">
    <name type="scientific">Ataeniobius toweri</name>
    <dbReference type="NCBI Taxonomy" id="208326"/>
    <lineage>
        <taxon>Eukaryota</taxon>
        <taxon>Metazoa</taxon>
        <taxon>Chordata</taxon>
        <taxon>Craniata</taxon>
        <taxon>Vertebrata</taxon>
        <taxon>Euteleostomi</taxon>
        <taxon>Actinopterygii</taxon>
        <taxon>Neopterygii</taxon>
        <taxon>Teleostei</taxon>
        <taxon>Neoteleostei</taxon>
        <taxon>Acanthomorphata</taxon>
        <taxon>Ovalentaria</taxon>
        <taxon>Atherinomorphae</taxon>
        <taxon>Cyprinodontiformes</taxon>
        <taxon>Goodeidae</taxon>
        <taxon>Ataeniobius</taxon>
    </lineage>
</organism>
<sequence length="116" mass="13308">MIHTGIKIHETGASMPDYKDYVQSVIWAEMCPAAPDLCAFSRQTKAKTVPPPDPPTPHPPTHTRACVVFRITAHILWFFYFLSHLSQYKQGCINNDMFPNTHLLLHTYIHNKTFTL</sequence>
<dbReference type="EMBL" id="JAHUTI010020005">
    <property type="protein sequence ID" value="MED6238298.1"/>
    <property type="molecule type" value="Genomic_DNA"/>
</dbReference>
<comment type="caution">
    <text evidence="1">The sequence shown here is derived from an EMBL/GenBank/DDBJ whole genome shotgun (WGS) entry which is preliminary data.</text>
</comment>
<name>A0ABU7AK58_9TELE</name>
<gene>
    <name evidence="1" type="ORF">ATANTOWER_016190</name>
</gene>
<protein>
    <submittedName>
        <fullName evidence="1">Uncharacterized protein</fullName>
    </submittedName>
</protein>
<evidence type="ECO:0000313" key="1">
    <source>
        <dbReference type="EMBL" id="MED6238298.1"/>
    </source>
</evidence>
<reference evidence="1 2" key="1">
    <citation type="submission" date="2021-07" db="EMBL/GenBank/DDBJ databases">
        <authorList>
            <person name="Palmer J.M."/>
        </authorList>
    </citation>
    <scope>NUCLEOTIDE SEQUENCE [LARGE SCALE GENOMIC DNA]</scope>
    <source>
        <strain evidence="1 2">AT_MEX2019</strain>
        <tissue evidence="1">Muscle</tissue>
    </source>
</reference>
<dbReference type="Proteomes" id="UP001345963">
    <property type="component" value="Unassembled WGS sequence"/>
</dbReference>
<keyword evidence="2" id="KW-1185">Reference proteome</keyword>